<dbReference type="Proteomes" id="UP000325558">
    <property type="component" value="Unassembled WGS sequence"/>
</dbReference>
<dbReference type="InterPro" id="IPR051711">
    <property type="entry name" value="Stress_Response_Reg"/>
</dbReference>
<keyword evidence="7" id="KW-0472">Membrane</keyword>
<dbReference type="PANTHER" id="PTHR47540">
    <property type="entry name" value="THIAMINE REPRESSIBLE GENES REGULATORY PROTEIN THI5"/>
    <property type="match status" value="1"/>
</dbReference>
<evidence type="ECO:0000313" key="9">
    <source>
        <dbReference type="EMBL" id="KAE8337896.1"/>
    </source>
</evidence>
<dbReference type="GO" id="GO:0045944">
    <property type="term" value="P:positive regulation of transcription by RNA polymerase II"/>
    <property type="evidence" value="ECO:0007669"/>
    <property type="project" value="TreeGrafter"/>
</dbReference>
<evidence type="ECO:0000259" key="8">
    <source>
        <dbReference type="SMART" id="SM00906"/>
    </source>
</evidence>
<keyword evidence="7" id="KW-0812">Transmembrane</keyword>
<evidence type="ECO:0000256" key="3">
    <source>
        <dbReference type="ARBA" id="ARBA00023125"/>
    </source>
</evidence>
<proteinExistence type="predicted"/>
<organism evidence="9">
    <name type="scientific">Aspergillus arachidicola</name>
    <dbReference type="NCBI Taxonomy" id="656916"/>
    <lineage>
        <taxon>Eukaryota</taxon>
        <taxon>Fungi</taxon>
        <taxon>Dikarya</taxon>
        <taxon>Ascomycota</taxon>
        <taxon>Pezizomycotina</taxon>
        <taxon>Eurotiomycetes</taxon>
        <taxon>Eurotiomycetidae</taxon>
        <taxon>Eurotiales</taxon>
        <taxon>Aspergillaceae</taxon>
        <taxon>Aspergillus</taxon>
        <taxon>Aspergillus subgen. Circumdati</taxon>
    </lineage>
</organism>
<evidence type="ECO:0000256" key="2">
    <source>
        <dbReference type="ARBA" id="ARBA00023015"/>
    </source>
</evidence>
<dbReference type="SMART" id="SM00906">
    <property type="entry name" value="Fungal_trans"/>
    <property type="match status" value="1"/>
</dbReference>
<dbReference type="GO" id="GO:0043565">
    <property type="term" value="F:sequence-specific DNA binding"/>
    <property type="evidence" value="ECO:0007669"/>
    <property type="project" value="TreeGrafter"/>
</dbReference>
<accession>A0A5N6Y014</accession>
<evidence type="ECO:0000256" key="4">
    <source>
        <dbReference type="ARBA" id="ARBA00023163"/>
    </source>
</evidence>
<evidence type="ECO:0000256" key="1">
    <source>
        <dbReference type="ARBA" id="ARBA00004123"/>
    </source>
</evidence>
<keyword evidence="3" id="KW-0238">DNA-binding</keyword>
<feature type="region of interest" description="Disordered" evidence="6">
    <location>
        <begin position="1"/>
        <end position="21"/>
    </location>
</feature>
<protein>
    <submittedName>
        <fullName evidence="9">Fungal-specific transcription factor domain-containing protein</fullName>
    </submittedName>
</protein>
<keyword evidence="7" id="KW-1133">Transmembrane helix</keyword>
<keyword evidence="5" id="KW-0539">Nucleus</keyword>
<comment type="subcellular location">
    <subcellularLocation>
        <location evidence="1">Nucleus</location>
    </subcellularLocation>
</comment>
<name>A0A5N6Y014_9EURO</name>
<keyword evidence="2" id="KW-0805">Transcription regulation</keyword>
<dbReference type="OrthoDB" id="2579025at2759"/>
<feature type="domain" description="Xylanolytic transcriptional activator regulatory" evidence="8">
    <location>
        <begin position="183"/>
        <end position="258"/>
    </location>
</feature>
<sequence>MSLGEPISRTSPEPAQTDLPGHYVGPSSGISFLSRVQKRLEHTGDPSPSYLDPTFCLLLNRDDTTRLVHRFFDFSVPVDRFVHRPTIEQWMDEFHDTRGVMRDKDAAPAQIAVIFMIFAIAQEHTSPKLSAVEAGTTSVHLHCFEHQCRLSSSDAKKRFSVRYFRAANQQLAKEQGPSRINHCWSLFGTVARLIFALDLHRNQYASSSSMTWLEIECRRRTFWSAYCLDNYISTALGRPRTFNDKNIDQKLPSCVEDEEAQDSMDGTASHASQGLSAMFGPAISDFEWCFERHLLYSTYVYYRAFVAHIEVDELANITWRLPREQNERREQIDESISECLRAAMEIVTVVDAIIQAKQRFRCFWLTPYFAFSASVILYVYTIQYSKDRGDVYGPFFAAAECCQQHIMNIAEQGSLTSTYCLVLEELHAEAVRQITPVQPSVDQLTRTHYTMEMRSEDIETLTSNVGDLAAEFAMTAPNLVGLDPLNDFHVNPSASLEDLTGWDQFESMVFSGFNSLYDL</sequence>
<dbReference type="GO" id="GO:0006351">
    <property type="term" value="P:DNA-templated transcription"/>
    <property type="evidence" value="ECO:0007669"/>
    <property type="project" value="InterPro"/>
</dbReference>
<evidence type="ECO:0000256" key="6">
    <source>
        <dbReference type="SAM" id="MobiDB-lite"/>
    </source>
</evidence>
<evidence type="ECO:0000256" key="7">
    <source>
        <dbReference type="SAM" id="Phobius"/>
    </source>
</evidence>
<feature type="transmembrane region" description="Helical" evidence="7">
    <location>
        <begin position="363"/>
        <end position="380"/>
    </location>
</feature>
<dbReference type="InterPro" id="IPR007219">
    <property type="entry name" value="XnlR_reg_dom"/>
</dbReference>
<dbReference type="GO" id="GO:0005634">
    <property type="term" value="C:nucleus"/>
    <property type="evidence" value="ECO:0007669"/>
    <property type="project" value="UniProtKB-SubCell"/>
</dbReference>
<dbReference type="GO" id="GO:0008270">
    <property type="term" value="F:zinc ion binding"/>
    <property type="evidence" value="ECO:0007669"/>
    <property type="project" value="InterPro"/>
</dbReference>
<keyword evidence="4" id="KW-0804">Transcription</keyword>
<dbReference type="PANTHER" id="PTHR47540:SF3">
    <property type="entry name" value="ZN(II)2CYS6 TRANSCRIPTION FACTOR (EUROFUNG)"/>
    <property type="match status" value="1"/>
</dbReference>
<evidence type="ECO:0000256" key="5">
    <source>
        <dbReference type="ARBA" id="ARBA00023242"/>
    </source>
</evidence>
<dbReference type="Pfam" id="PF04082">
    <property type="entry name" value="Fungal_trans"/>
    <property type="match status" value="1"/>
</dbReference>
<reference evidence="9" key="1">
    <citation type="submission" date="2019-04" db="EMBL/GenBank/DDBJ databases">
        <title>Friends and foes A comparative genomics study of 23 Aspergillus species from section Flavi.</title>
        <authorList>
            <consortium name="DOE Joint Genome Institute"/>
            <person name="Kjaerbolling I."/>
            <person name="Vesth T."/>
            <person name="Frisvad J.C."/>
            <person name="Nybo J.L."/>
            <person name="Theobald S."/>
            <person name="Kildgaard S."/>
            <person name="Isbrandt T."/>
            <person name="Kuo A."/>
            <person name="Sato A."/>
            <person name="Lyhne E.K."/>
            <person name="Kogle M.E."/>
            <person name="Wiebenga A."/>
            <person name="Kun R.S."/>
            <person name="Lubbers R.J."/>
            <person name="Makela M.R."/>
            <person name="Barry K."/>
            <person name="Chovatia M."/>
            <person name="Clum A."/>
            <person name="Daum C."/>
            <person name="Haridas S."/>
            <person name="He G."/>
            <person name="LaButti K."/>
            <person name="Lipzen A."/>
            <person name="Mondo S."/>
            <person name="Riley R."/>
            <person name="Salamov A."/>
            <person name="Simmons B.A."/>
            <person name="Magnuson J.K."/>
            <person name="Henrissat B."/>
            <person name="Mortensen U.H."/>
            <person name="Larsen T.O."/>
            <person name="Devries R.P."/>
            <person name="Grigoriev I.V."/>
            <person name="Machida M."/>
            <person name="Baker S.E."/>
            <person name="Andersen M.R."/>
        </authorList>
    </citation>
    <scope>NUCLEOTIDE SEQUENCE</scope>
    <source>
        <strain evidence="9">CBS 117612</strain>
    </source>
</reference>
<gene>
    <name evidence="9" type="ORF">BDV24DRAFT_166883</name>
</gene>
<dbReference type="CDD" id="cd12148">
    <property type="entry name" value="fungal_TF_MHR"/>
    <property type="match status" value="1"/>
</dbReference>
<dbReference type="AlphaFoldDB" id="A0A5N6Y014"/>
<dbReference type="EMBL" id="ML737174">
    <property type="protein sequence ID" value="KAE8337896.1"/>
    <property type="molecule type" value="Genomic_DNA"/>
</dbReference>